<feature type="transmembrane region" description="Helical" evidence="11">
    <location>
        <begin position="161"/>
        <end position="180"/>
    </location>
</feature>
<evidence type="ECO:0000256" key="2">
    <source>
        <dbReference type="ARBA" id="ARBA00006278"/>
    </source>
</evidence>
<dbReference type="InterPro" id="IPR051410">
    <property type="entry name" value="Ferric/Cupric_Reductase"/>
</dbReference>
<dbReference type="PANTHER" id="PTHR32361:SF9">
    <property type="entry name" value="FERRIC REDUCTASE TRANSMEMBRANE COMPONENT 3-RELATED"/>
    <property type="match status" value="1"/>
</dbReference>
<feature type="transmembrane region" description="Helical" evidence="11">
    <location>
        <begin position="872"/>
        <end position="894"/>
    </location>
</feature>
<dbReference type="PANTHER" id="PTHR32361">
    <property type="entry name" value="FERRIC/CUPRIC REDUCTASE TRANSMEMBRANE COMPONENT"/>
    <property type="match status" value="1"/>
</dbReference>
<dbReference type="GO" id="GO:0006879">
    <property type="term" value="P:intracellular iron ion homeostasis"/>
    <property type="evidence" value="ECO:0007669"/>
    <property type="project" value="TreeGrafter"/>
</dbReference>
<dbReference type="Pfam" id="PF01794">
    <property type="entry name" value="Ferric_reduct"/>
    <property type="match status" value="1"/>
</dbReference>
<dbReference type="Gene3D" id="3.40.50.80">
    <property type="entry name" value="Nucleotide-binding domain of ferredoxin-NADP reductase (FNR) module"/>
    <property type="match status" value="1"/>
</dbReference>
<feature type="compositionally biased region" description="Basic and acidic residues" evidence="10">
    <location>
        <begin position="986"/>
        <end position="1004"/>
    </location>
</feature>
<evidence type="ECO:0000256" key="5">
    <source>
        <dbReference type="ARBA" id="ARBA00022989"/>
    </source>
</evidence>
<evidence type="ECO:0000313" key="15">
    <source>
        <dbReference type="Proteomes" id="UP000030106"/>
    </source>
</evidence>
<evidence type="ECO:0000256" key="6">
    <source>
        <dbReference type="ARBA" id="ARBA00023002"/>
    </source>
</evidence>
<keyword evidence="6" id="KW-0560">Oxidoreductase</keyword>
<evidence type="ECO:0000256" key="12">
    <source>
        <dbReference type="SAM" id="SignalP"/>
    </source>
</evidence>
<keyword evidence="3" id="KW-0813">Transport</keyword>
<keyword evidence="12" id="KW-0732">Signal</keyword>
<feature type="transmembrane region" description="Helical" evidence="11">
    <location>
        <begin position="240"/>
        <end position="259"/>
    </location>
</feature>
<feature type="domain" description="FAD-binding FR-type" evidence="13">
    <location>
        <begin position="436"/>
        <end position="585"/>
    </location>
</feature>
<feature type="region of interest" description="Disordered" evidence="10">
    <location>
        <begin position="936"/>
        <end position="956"/>
    </location>
</feature>
<feature type="region of interest" description="Disordered" evidence="10">
    <location>
        <begin position="984"/>
        <end position="1004"/>
    </location>
</feature>
<proteinExistence type="inferred from homology"/>
<evidence type="ECO:0000256" key="8">
    <source>
        <dbReference type="ARBA" id="ARBA00023136"/>
    </source>
</evidence>
<comment type="caution">
    <text evidence="14">The sequence shown here is derived from an EMBL/GenBank/DDBJ whole genome shotgun (WGS) entry which is preliminary data.</text>
</comment>
<dbReference type="GO" id="GO:0015677">
    <property type="term" value="P:copper ion import"/>
    <property type="evidence" value="ECO:0007669"/>
    <property type="project" value="TreeGrafter"/>
</dbReference>
<evidence type="ECO:0000313" key="14">
    <source>
        <dbReference type="EMBL" id="KGQ05147.1"/>
    </source>
</evidence>
<dbReference type="CDD" id="cd06186">
    <property type="entry name" value="NOX_Duox_like_FAD_NADP"/>
    <property type="match status" value="1"/>
</dbReference>
<evidence type="ECO:0000256" key="4">
    <source>
        <dbReference type="ARBA" id="ARBA00022692"/>
    </source>
</evidence>
<dbReference type="InterPro" id="IPR013121">
    <property type="entry name" value="Fe_red_NAD-bd_6"/>
</dbReference>
<dbReference type="OrthoDB" id="4868856at2759"/>
<evidence type="ECO:0000256" key="9">
    <source>
        <dbReference type="ARBA" id="ARBA00023180"/>
    </source>
</evidence>
<evidence type="ECO:0000256" key="10">
    <source>
        <dbReference type="SAM" id="MobiDB-lite"/>
    </source>
</evidence>
<feature type="signal peptide" evidence="12">
    <location>
        <begin position="1"/>
        <end position="23"/>
    </location>
</feature>
<dbReference type="SUPFAM" id="SSF52343">
    <property type="entry name" value="Ferredoxin reductase-like, C-terminal NADP-linked domain"/>
    <property type="match status" value="1"/>
</dbReference>
<keyword evidence="9" id="KW-0325">Glycoprotein</keyword>
<dbReference type="GO" id="GO:0000293">
    <property type="term" value="F:ferric-chelate reductase activity"/>
    <property type="evidence" value="ECO:0007669"/>
    <property type="project" value="TreeGrafter"/>
</dbReference>
<evidence type="ECO:0000256" key="11">
    <source>
        <dbReference type="SAM" id="Phobius"/>
    </source>
</evidence>
<keyword evidence="7" id="KW-0406">Ion transport</keyword>
<keyword evidence="5 11" id="KW-1133">Transmembrane helix</keyword>
<dbReference type="InterPro" id="IPR017927">
    <property type="entry name" value="FAD-bd_FR_type"/>
</dbReference>
<dbReference type="InterPro" id="IPR039261">
    <property type="entry name" value="FNR_nucleotide-bd"/>
</dbReference>
<protein>
    <submittedName>
        <fullName evidence="14">Ferric/cupric reductase transmembrane component 2</fullName>
    </submittedName>
</protein>
<comment type="similarity">
    <text evidence="2">Belongs to the ferric reductase (FRE) family.</text>
</comment>
<comment type="subcellular location">
    <subcellularLocation>
        <location evidence="1">Membrane</location>
        <topology evidence="1">Multi-pass membrane protein</topology>
    </subcellularLocation>
</comment>
<reference evidence="14 15" key="1">
    <citation type="submission" date="2012-10" db="EMBL/GenBank/DDBJ databases">
        <title>Genome sequencing and analysis of entomopathogenic fungi Beauveria bassiana D1-5.</title>
        <authorList>
            <person name="Li Q."/>
            <person name="Wang L."/>
            <person name="Zhang Z."/>
            <person name="Wang Q."/>
            <person name="Ren J."/>
            <person name="Wang M."/>
            <person name="Xu W."/>
            <person name="Wang J."/>
            <person name="Lu Y."/>
            <person name="Du Q."/>
            <person name="Sun Z."/>
        </authorList>
    </citation>
    <scope>NUCLEOTIDE SEQUENCE [LARGE SCALE GENOMIC DNA]</scope>
    <source>
        <strain evidence="14 15">D1-5</strain>
    </source>
</reference>
<gene>
    <name evidence="14" type="ORF">BBAD15_g9606</name>
</gene>
<dbReference type="PROSITE" id="PS51384">
    <property type="entry name" value="FAD_FR"/>
    <property type="match status" value="1"/>
</dbReference>
<dbReference type="HOGENOM" id="CLU_010365_1_0_1"/>
<dbReference type="eggNOG" id="KOG0039">
    <property type="taxonomic scope" value="Eukaryota"/>
</dbReference>
<dbReference type="EMBL" id="ANFO01000968">
    <property type="protein sequence ID" value="KGQ05147.1"/>
    <property type="molecule type" value="Genomic_DNA"/>
</dbReference>
<name>A0A0A2VFR8_BEABA</name>
<sequence length="1004" mass="108920">MKASCPGAVGGLVILCAAQLGYCIDTSFNSTCAESCQNSLRPVIFADFLGHATLREQNCKSALSLTSTYICIDLYCGASTRKMALARMNDTCQTFFNTSIPFFSRLSNYTEREISNFPRIHRSDTLGPLEPRHGPVLPAPEYFNVWLQTLGGWSYSYHHHFLYGAAVMAFWVLVVAIGFAHRLYLVAYRIYYSYPSLQLVKLPLGPSSWLKRRLLLPATFGYRCAQRTWGCSVPSRIQSLTIFAFIAINTVFSVIGYQLTKENYYFDNVLDQALRYVSDRTGIIAFVNFPLIWLFGMRNNVAIWLTGWDFGTYNSFHRWTARIATIQAIVHSLGYSIIVHRQGGWHGLYTQCLEYAYWQAGVLVGTPRATVNTHLQQAGYSTHVPTDTTVKASHTQGEYVMGAHNEPASNSQVRSHVSIFNGRWNGFVRVPTYIWIFDRIMRVLRSAAFSPLSWGSKARASYSQAADIVQVSVPVEWYSLRKPKPGTFFYLTVLSDVKSRLQSHPFTVAAVVTKPPVQAEERTALLAPTHRDDGNGKTQTAIGSALIEFLIRPYNGFTAQLRELALDTKQFKVLVEGPYGTSHPLHTYNHVVFIVGGTGIVTPISYMSRLIGNSRRKPVVDLHWAVREPAFANMVLEHYLGEALRADNIEVTLHASRSIDLQPLFSESVSQRMGRPAIPAIIAAAATAAGRGRLAVVACGPEGILDDARLGVVRALKGATCLDTGHGDQCCSNDSYCFVSTGGESRCCPLGSNCVADSPCNSKSYYCTRTATSTALPLPSVAGNATETGCCGRRCPQPQYFLCPADLGGNCCPYGAECRADGSCVAPVTLTMTTTTTSTLTTNTTLPTVQCPSGACATNAAGGGGLSPTTKAGIAVTVVASTGVVVGALTWLWLLRKKRAKARAAARAISVSEVPGDGVGEPRGYFDDAAVGAPGAARAVPSQPNTPGDITSPVEIDSTVPEDDVVEMGGAPAVENVEMYELEATEIGRDTSSDEGTSEKEVAV</sequence>
<dbReference type="Proteomes" id="UP000030106">
    <property type="component" value="Unassembled WGS sequence"/>
</dbReference>
<dbReference type="InterPro" id="IPR013130">
    <property type="entry name" value="Fe3_Rdtase_TM_dom"/>
</dbReference>
<organism evidence="14 15">
    <name type="scientific">Beauveria bassiana D1-5</name>
    <dbReference type="NCBI Taxonomy" id="1245745"/>
    <lineage>
        <taxon>Eukaryota</taxon>
        <taxon>Fungi</taxon>
        <taxon>Dikarya</taxon>
        <taxon>Ascomycota</taxon>
        <taxon>Pezizomycotina</taxon>
        <taxon>Sordariomycetes</taxon>
        <taxon>Hypocreomycetidae</taxon>
        <taxon>Hypocreales</taxon>
        <taxon>Cordycipitaceae</taxon>
        <taxon>Beauveria</taxon>
    </lineage>
</organism>
<accession>A0A0A2VFR8</accession>
<dbReference type="GO" id="GO:0006826">
    <property type="term" value="P:iron ion transport"/>
    <property type="evidence" value="ECO:0007669"/>
    <property type="project" value="TreeGrafter"/>
</dbReference>
<keyword evidence="8 11" id="KW-0472">Membrane</keyword>
<dbReference type="GO" id="GO:0005886">
    <property type="term" value="C:plasma membrane"/>
    <property type="evidence" value="ECO:0007669"/>
    <property type="project" value="TreeGrafter"/>
</dbReference>
<evidence type="ECO:0000256" key="3">
    <source>
        <dbReference type="ARBA" id="ARBA00022448"/>
    </source>
</evidence>
<dbReference type="Pfam" id="PF08030">
    <property type="entry name" value="NAD_binding_6"/>
    <property type="match status" value="1"/>
</dbReference>
<dbReference type="STRING" id="1245745.A0A0A2VFR8"/>
<dbReference type="AlphaFoldDB" id="A0A0A2VFR8"/>
<evidence type="ECO:0000256" key="7">
    <source>
        <dbReference type="ARBA" id="ARBA00023065"/>
    </source>
</evidence>
<keyword evidence="4 11" id="KW-0812">Transmembrane</keyword>
<evidence type="ECO:0000259" key="13">
    <source>
        <dbReference type="PROSITE" id="PS51384"/>
    </source>
</evidence>
<feature type="chain" id="PRO_5001995557" evidence="12">
    <location>
        <begin position="24"/>
        <end position="1004"/>
    </location>
</feature>
<evidence type="ECO:0000256" key="1">
    <source>
        <dbReference type="ARBA" id="ARBA00004141"/>
    </source>
</evidence>